<proteinExistence type="inferred from homology"/>
<name>A0A368BLX0_9GAMM</name>
<protein>
    <submittedName>
        <fullName evidence="3">VacJ family lipoprotein</fullName>
    </submittedName>
</protein>
<dbReference type="PANTHER" id="PTHR30035:SF3">
    <property type="entry name" value="INTERMEMBRANE PHOSPHOLIPID TRANSPORT SYSTEM LIPOPROTEIN MLAA"/>
    <property type="match status" value="1"/>
</dbReference>
<reference evidence="3 4" key="1">
    <citation type="journal article" date="2018" name="Microbiome">
        <title>Fine metagenomic profile of the Mediterranean stratified and mixed water columns revealed by assembly and recruitment.</title>
        <authorList>
            <person name="Haro-Moreno J.M."/>
            <person name="Lopez-Perez M."/>
            <person name="De La Torre J.R."/>
            <person name="Picazo A."/>
            <person name="Camacho A."/>
            <person name="Rodriguez-Valera F."/>
        </authorList>
    </citation>
    <scope>NUCLEOTIDE SEQUENCE [LARGE SCALE GENOMIC DNA]</scope>
    <source>
        <strain evidence="3">MED-G83</strain>
    </source>
</reference>
<dbReference type="EMBL" id="QOPD01000005">
    <property type="protein sequence ID" value="RCL38075.1"/>
    <property type="molecule type" value="Genomic_DNA"/>
</dbReference>
<dbReference type="PANTHER" id="PTHR30035">
    <property type="entry name" value="LIPOPROTEIN VACJ-RELATED"/>
    <property type="match status" value="1"/>
</dbReference>
<comment type="similarity">
    <text evidence="1">Belongs to the MlaA family.</text>
</comment>
<evidence type="ECO:0000256" key="1">
    <source>
        <dbReference type="ARBA" id="ARBA00010634"/>
    </source>
</evidence>
<dbReference type="GO" id="GO:0120010">
    <property type="term" value="P:intermembrane phospholipid transfer"/>
    <property type="evidence" value="ECO:0007669"/>
    <property type="project" value="TreeGrafter"/>
</dbReference>
<dbReference type="Pfam" id="PF04333">
    <property type="entry name" value="MlaA"/>
    <property type="match status" value="1"/>
</dbReference>
<dbReference type="Proteomes" id="UP000252147">
    <property type="component" value="Unassembled WGS sequence"/>
</dbReference>
<dbReference type="GO" id="GO:0016020">
    <property type="term" value="C:membrane"/>
    <property type="evidence" value="ECO:0007669"/>
    <property type="project" value="InterPro"/>
</dbReference>
<dbReference type="PRINTS" id="PR01805">
    <property type="entry name" value="VACJLIPOPROT"/>
</dbReference>
<organism evidence="3 4">
    <name type="scientific">SAR86 cluster bacterium</name>
    <dbReference type="NCBI Taxonomy" id="2030880"/>
    <lineage>
        <taxon>Bacteria</taxon>
        <taxon>Pseudomonadati</taxon>
        <taxon>Pseudomonadota</taxon>
        <taxon>Gammaproteobacteria</taxon>
        <taxon>SAR86 cluster</taxon>
    </lineage>
</organism>
<accession>A0A368BLX0</accession>
<evidence type="ECO:0000256" key="2">
    <source>
        <dbReference type="ARBA" id="ARBA00022729"/>
    </source>
</evidence>
<keyword evidence="2" id="KW-0732">Signal</keyword>
<evidence type="ECO:0000313" key="3">
    <source>
        <dbReference type="EMBL" id="RCL38075.1"/>
    </source>
</evidence>
<comment type="caution">
    <text evidence="3">The sequence shown here is derived from an EMBL/GenBank/DDBJ whole genome shotgun (WGS) entry which is preliminary data.</text>
</comment>
<sequence length="242" mass="27371">MKLRLFALTLLALIVFSQESERNNIDPFEDINRIVFDISDDLDQAVLRPAAEFYSEYTPLYLKNGITNVFSNLSEVDTIVNQLLQGKVWYAAQDTGRFVINSTVGIAGFFDIASSAGLEKHDEDFGQTLGYWGVPSGFYLFVPFLGPTTLRDMLAKPTSWFLSGNFSVSDEEASIFLNALDVIETRERLLIAENLIVGDKYDFVRDAYLQSREYLAADGEIEDDFLTDLELDFFDEDSPENL</sequence>
<keyword evidence="3" id="KW-0449">Lipoprotein</keyword>
<gene>
    <name evidence="3" type="ORF">DBW97_03310</name>
</gene>
<dbReference type="AlphaFoldDB" id="A0A368BLX0"/>
<evidence type="ECO:0000313" key="4">
    <source>
        <dbReference type="Proteomes" id="UP000252147"/>
    </source>
</evidence>
<dbReference type="InterPro" id="IPR007428">
    <property type="entry name" value="MlaA"/>
</dbReference>